<evidence type="ECO:0000259" key="1">
    <source>
        <dbReference type="Pfam" id="PF01966"/>
    </source>
</evidence>
<protein>
    <submittedName>
        <fullName evidence="2">HDIG domain-containing protein</fullName>
    </submittedName>
</protein>
<accession>A0ABS3M5P6</accession>
<dbReference type="EMBL" id="JAERMS010000018">
    <property type="protein sequence ID" value="MBO1363504.1"/>
    <property type="molecule type" value="Genomic_DNA"/>
</dbReference>
<dbReference type="Proteomes" id="UP000664265">
    <property type="component" value="Unassembled WGS sequence"/>
</dbReference>
<organism evidence="2 3">
    <name type="scientific">Prevotella illustrans</name>
    <dbReference type="NCBI Taxonomy" id="2800387"/>
    <lineage>
        <taxon>Bacteria</taxon>
        <taxon>Pseudomonadati</taxon>
        <taxon>Bacteroidota</taxon>
        <taxon>Bacteroidia</taxon>
        <taxon>Bacteroidales</taxon>
        <taxon>Prevotellaceae</taxon>
        <taxon>Prevotella</taxon>
    </lineage>
</organism>
<dbReference type="InterPro" id="IPR006674">
    <property type="entry name" value="HD_domain"/>
</dbReference>
<keyword evidence="3" id="KW-1185">Reference proteome</keyword>
<dbReference type="CDD" id="cd00077">
    <property type="entry name" value="HDc"/>
    <property type="match status" value="1"/>
</dbReference>
<dbReference type="SUPFAM" id="SSF109604">
    <property type="entry name" value="HD-domain/PDEase-like"/>
    <property type="match status" value="1"/>
</dbReference>
<dbReference type="InterPro" id="IPR051094">
    <property type="entry name" value="Diverse_Catalytic_Enzymes"/>
</dbReference>
<comment type="caution">
    <text evidence="2">The sequence shown here is derived from an EMBL/GenBank/DDBJ whole genome shotgun (WGS) entry which is preliminary data.</text>
</comment>
<dbReference type="PANTHER" id="PTHR35795">
    <property type="entry name" value="SLR1885 PROTEIN"/>
    <property type="match status" value="1"/>
</dbReference>
<dbReference type="RefSeq" id="WP_107582287.1">
    <property type="nucleotide sequence ID" value="NZ_JAERMS010000018.1"/>
</dbReference>
<proteinExistence type="predicted"/>
<dbReference type="InterPro" id="IPR003607">
    <property type="entry name" value="HD/PDEase_dom"/>
</dbReference>
<dbReference type="Gene3D" id="1.10.3210.10">
    <property type="entry name" value="Hypothetical protein af1432"/>
    <property type="match status" value="1"/>
</dbReference>
<dbReference type="Pfam" id="PF01966">
    <property type="entry name" value="HD"/>
    <property type="match status" value="1"/>
</dbReference>
<evidence type="ECO:0000313" key="2">
    <source>
        <dbReference type="EMBL" id="MBO1363504.1"/>
    </source>
</evidence>
<dbReference type="NCBIfam" id="TIGR00277">
    <property type="entry name" value="HDIG"/>
    <property type="match status" value="1"/>
</dbReference>
<evidence type="ECO:0000313" key="3">
    <source>
        <dbReference type="Proteomes" id="UP000664265"/>
    </source>
</evidence>
<feature type="domain" description="HD" evidence="1">
    <location>
        <begin position="22"/>
        <end position="141"/>
    </location>
</feature>
<dbReference type="PANTHER" id="PTHR35795:SF1">
    <property type="entry name" value="BIS(5'-NUCLEOSYL)-TETRAPHOSPHATASE, SYMMETRICAL"/>
    <property type="match status" value="1"/>
</dbReference>
<reference evidence="2 3" key="1">
    <citation type="submission" date="2021-01" db="EMBL/GenBank/DDBJ databases">
        <title>Prevotella A2931 sp. nov.</title>
        <authorList>
            <person name="Buhl M."/>
            <person name="Oberhettinger P."/>
        </authorList>
    </citation>
    <scope>NUCLEOTIDE SEQUENCE [LARGE SCALE GENOMIC DNA]</scope>
    <source>
        <strain evidence="2 3">A2931</strain>
    </source>
</reference>
<dbReference type="InterPro" id="IPR006675">
    <property type="entry name" value="HDIG_dom"/>
</dbReference>
<gene>
    <name evidence="2" type="ORF">JHU38_06920</name>
</gene>
<name>A0ABS3M5P6_9BACT</name>
<sequence length="179" mass="20810">MLWKDVFRHCYPEDNDLRRLLLQHSQSVAIKSLQIVSLHPELNANRDLIINASMLHDIGIKECDAPGIYCHGTNPYIQHGILGARILRAQGVEECYARICERHTGTGITREDIVSRHLPLPLEDLLPETIEEQIICYADKFYSKSHPERTKTIEQARNSILKFSDEGLRRFDRWIEMFE</sequence>